<sequence>MPGASGRAWGVLVLLSSGGAAAGCDATSADLPPGEAAAPGGVATTPGPAPSGACALPRGFSRGAPARFPAMSSPVLGHRLSGAPEGDAFGLYLRSTVAFCGPDEAPYFLRYRFYLTGPLAGRWLRPPLVQPI</sequence>
<name>A0A4P2QAA1_SORCE</name>
<dbReference type="RefSeq" id="WP_129353287.1">
    <property type="nucleotide sequence ID" value="NZ_CP012670.1"/>
</dbReference>
<proteinExistence type="predicted"/>
<evidence type="ECO:0008006" key="4">
    <source>
        <dbReference type="Google" id="ProtNLM"/>
    </source>
</evidence>
<organism evidence="2 3">
    <name type="scientific">Sorangium cellulosum</name>
    <name type="common">Polyangium cellulosum</name>
    <dbReference type="NCBI Taxonomy" id="56"/>
    <lineage>
        <taxon>Bacteria</taxon>
        <taxon>Pseudomonadati</taxon>
        <taxon>Myxococcota</taxon>
        <taxon>Polyangia</taxon>
        <taxon>Polyangiales</taxon>
        <taxon>Polyangiaceae</taxon>
        <taxon>Sorangium</taxon>
    </lineage>
</organism>
<feature type="signal peptide" evidence="1">
    <location>
        <begin position="1"/>
        <end position="22"/>
    </location>
</feature>
<feature type="chain" id="PRO_5020556712" description="Secreted protein" evidence="1">
    <location>
        <begin position="23"/>
        <end position="132"/>
    </location>
</feature>
<evidence type="ECO:0000256" key="1">
    <source>
        <dbReference type="SAM" id="SignalP"/>
    </source>
</evidence>
<reference evidence="2 3" key="1">
    <citation type="submission" date="2015-09" db="EMBL/GenBank/DDBJ databases">
        <title>Sorangium comparison.</title>
        <authorList>
            <person name="Zaburannyi N."/>
            <person name="Bunk B."/>
            <person name="Overmann J."/>
            <person name="Mueller R."/>
        </authorList>
    </citation>
    <scope>NUCLEOTIDE SEQUENCE [LARGE SCALE GENOMIC DNA]</scope>
    <source>
        <strain evidence="2 3">So ceGT47</strain>
    </source>
</reference>
<dbReference type="AlphaFoldDB" id="A0A4P2QAA1"/>
<gene>
    <name evidence="2" type="ORF">SOCEGT47_065460</name>
</gene>
<dbReference type="OrthoDB" id="5525637at2"/>
<protein>
    <recommendedName>
        <fullName evidence="4">Secreted protein</fullName>
    </recommendedName>
</protein>
<accession>A0A4P2QAA1</accession>
<evidence type="ECO:0000313" key="3">
    <source>
        <dbReference type="Proteomes" id="UP000295781"/>
    </source>
</evidence>
<dbReference type="Proteomes" id="UP000295781">
    <property type="component" value="Chromosome"/>
</dbReference>
<keyword evidence="1" id="KW-0732">Signal</keyword>
<evidence type="ECO:0000313" key="2">
    <source>
        <dbReference type="EMBL" id="AUX25993.1"/>
    </source>
</evidence>
<dbReference type="PROSITE" id="PS51257">
    <property type="entry name" value="PROKAR_LIPOPROTEIN"/>
    <property type="match status" value="1"/>
</dbReference>
<dbReference type="EMBL" id="CP012670">
    <property type="protein sequence ID" value="AUX25993.1"/>
    <property type="molecule type" value="Genomic_DNA"/>
</dbReference>